<keyword evidence="4 14" id="KW-0963">Cytoplasm</keyword>
<keyword evidence="9 16" id="KW-0460">Magnesium</keyword>
<comment type="function">
    <text evidence="14">Cell wall formation.</text>
</comment>
<evidence type="ECO:0000256" key="3">
    <source>
        <dbReference type="ARBA" id="ARBA00010871"/>
    </source>
</evidence>
<comment type="caution">
    <text evidence="19">The sequence shown here is derived from an EMBL/GenBank/DDBJ whole genome shotgun (WGS) entry which is preliminary data.</text>
</comment>
<dbReference type="Gene3D" id="3.40.50.20">
    <property type="match status" value="1"/>
</dbReference>
<dbReference type="GO" id="GO:0046872">
    <property type="term" value="F:metal ion binding"/>
    <property type="evidence" value="ECO:0007669"/>
    <property type="project" value="UniProtKB-KW"/>
</dbReference>
<dbReference type="Pfam" id="PF01820">
    <property type="entry name" value="Dala_Dala_lig_N"/>
    <property type="match status" value="2"/>
</dbReference>
<dbReference type="RefSeq" id="WP_123063939.1">
    <property type="nucleotide sequence ID" value="NZ_RIAS01000004.1"/>
</dbReference>
<dbReference type="EMBL" id="RIAS01000004">
    <property type="protein sequence ID" value="KAA8784071.1"/>
    <property type="molecule type" value="Genomic_DNA"/>
</dbReference>
<comment type="cofactor">
    <cofactor evidence="1">
        <name>Mn(2+)</name>
        <dbReference type="ChEBI" id="CHEBI:29035"/>
    </cofactor>
</comment>
<evidence type="ECO:0000256" key="9">
    <source>
        <dbReference type="ARBA" id="ARBA00022842"/>
    </source>
</evidence>
<dbReference type="Proteomes" id="UP000323664">
    <property type="component" value="Unassembled WGS sequence"/>
</dbReference>
<keyword evidence="12 16" id="KW-0464">Manganese</keyword>
<dbReference type="SMART" id="SM01209">
    <property type="entry name" value="GARS_A"/>
    <property type="match status" value="1"/>
</dbReference>
<evidence type="ECO:0000256" key="16">
    <source>
        <dbReference type="PIRSR" id="PIRSR039102-3"/>
    </source>
</evidence>
<evidence type="ECO:0000259" key="18">
    <source>
        <dbReference type="PROSITE" id="PS50975"/>
    </source>
</evidence>
<dbReference type="FunFam" id="3.30.470.20:FF:000074">
    <property type="entry name" value="D-alanine--D-alanine ligase"/>
    <property type="match status" value="1"/>
</dbReference>
<evidence type="ECO:0000313" key="19">
    <source>
        <dbReference type="EMBL" id="KAA8784071.1"/>
    </source>
</evidence>
<keyword evidence="8 17" id="KW-0067">ATP-binding</keyword>
<organism evidence="19 20">
    <name type="scientific">Paenibacillus amylolyticus</name>
    <dbReference type="NCBI Taxonomy" id="1451"/>
    <lineage>
        <taxon>Bacteria</taxon>
        <taxon>Bacillati</taxon>
        <taxon>Bacillota</taxon>
        <taxon>Bacilli</taxon>
        <taxon>Bacillales</taxon>
        <taxon>Paenibacillaceae</taxon>
        <taxon>Paenibacillus</taxon>
    </lineage>
</organism>
<evidence type="ECO:0000256" key="2">
    <source>
        <dbReference type="ARBA" id="ARBA00004496"/>
    </source>
</evidence>
<dbReference type="GO" id="GO:0008716">
    <property type="term" value="F:D-alanine-D-alanine ligase activity"/>
    <property type="evidence" value="ECO:0007669"/>
    <property type="project" value="UniProtKB-UniRule"/>
</dbReference>
<dbReference type="Pfam" id="PF07478">
    <property type="entry name" value="Dala_Dala_lig_C"/>
    <property type="match status" value="1"/>
</dbReference>
<dbReference type="AlphaFoldDB" id="A0A5M9WR78"/>
<feature type="binding site" evidence="16">
    <location>
        <position position="260"/>
    </location>
    <ligand>
        <name>Mg(2+)</name>
        <dbReference type="ChEBI" id="CHEBI:18420"/>
        <label>2</label>
    </ligand>
</feature>
<gene>
    <name evidence="14" type="primary">ddl</name>
    <name evidence="19" type="ORF">EC604_09450</name>
</gene>
<feature type="binding site" evidence="16">
    <location>
        <position position="262"/>
    </location>
    <ligand>
        <name>Mg(2+)</name>
        <dbReference type="ChEBI" id="CHEBI:18420"/>
        <label>2</label>
    </ligand>
</feature>
<feature type="active site" evidence="15">
    <location>
        <position position="271"/>
    </location>
</feature>
<dbReference type="GO" id="GO:0009252">
    <property type="term" value="P:peptidoglycan biosynthetic process"/>
    <property type="evidence" value="ECO:0007669"/>
    <property type="project" value="UniProtKB-UniRule"/>
</dbReference>
<evidence type="ECO:0000256" key="14">
    <source>
        <dbReference type="HAMAP-Rule" id="MF_00047"/>
    </source>
</evidence>
<dbReference type="GO" id="GO:0071555">
    <property type="term" value="P:cell wall organization"/>
    <property type="evidence" value="ECO:0007669"/>
    <property type="project" value="UniProtKB-KW"/>
</dbReference>
<keyword evidence="13 14" id="KW-0961">Cell wall biogenesis/degradation</keyword>
<comment type="similarity">
    <text evidence="3 14">Belongs to the D-alanine--D-alanine ligase family.</text>
</comment>
<dbReference type="NCBIfam" id="TIGR01205">
    <property type="entry name" value="D_ala_D_alaTIGR"/>
    <property type="match status" value="1"/>
</dbReference>
<dbReference type="GO" id="GO:0005524">
    <property type="term" value="F:ATP binding"/>
    <property type="evidence" value="ECO:0007669"/>
    <property type="project" value="UniProtKB-UniRule"/>
</dbReference>
<evidence type="ECO:0000256" key="15">
    <source>
        <dbReference type="PIRSR" id="PIRSR039102-1"/>
    </source>
</evidence>
<evidence type="ECO:0000256" key="12">
    <source>
        <dbReference type="ARBA" id="ARBA00023211"/>
    </source>
</evidence>
<dbReference type="NCBIfam" id="NF002378">
    <property type="entry name" value="PRK01372.1"/>
    <property type="match status" value="1"/>
</dbReference>
<evidence type="ECO:0000256" key="7">
    <source>
        <dbReference type="ARBA" id="ARBA00022741"/>
    </source>
</evidence>
<evidence type="ECO:0000256" key="17">
    <source>
        <dbReference type="PROSITE-ProRule" id="PRU00409"/>
    </source>
</evidence>
<dbReference type="PROSITE" id="PS00843">
    <property type="entry name" value="DALA_DALA_LIGASE_1"/>
    <property type="match status" value="1"/>
</dbReference>
<evidence type="ECO:0000256" key="4">
    <source>
        <dbReference type="ARBA" id="ARBA00022490"/>
    </source>
</evidence>
<dbReference type="UniPathway" id="UPA00219"/>
<feature type="active site" evidence="15">
    <location>
        <position position="13"/>
    </location>
</feature>
<keyword evidence="5 14" id="KW-0436">Ligase</keyword>
<feature type="binding site" evidence="16">
    <location>
        <position position="248"/>
    </location>
    <ligand>
        <name>Mg(2+)</name>
        <dbReference type="ChEBI" id="CHEBI:18420"/>
        <label>1</label>
    </ligand>
</feature>
<dbReference type="Gene3D" id="3.30.470.20">
    <property type="entry name" value="ATP-grasp fold, B domain"/>
    <property type="match status" value="1"/>
</dbReference>
<evidence type="ECO:0000256" key="10">
    <source>
        <dbReference type="ARBA" id="ARBA00022960"/>
    </source>
</evidence>
<dbReference type="InterPro" id="IPR005905">
    <property type="entry name" value="D_ala_D_ala"/>
</dbReference>
<keyword evidence="10 14" id="KW-0133">Cell shape</keyword>
<dbReference type="InterPro" id="IPR011127">
    <property type="entry name" value="Dala_Dala_lig_N"/>
</dbReference>
<dbReference type="FunFam" id="3.40.50.20:FF:000031">
    <property type="entry name" value="D-alanine--D-alanine ligase"/>
    <property type="match status" value="1"/>
</dbReference>
<dbReference type="InterPro" id="IPR013815">
    <property type="entry name" value="ATP_grasp_subdomain_1"/>
</dbReference>
<dbReference type="SUPFAM" id="SSF52440">
    <property type="entry name" value="PreATP-grasp domain"/>
    <property type="match status" value="1"/>
</dbReference>
<feature type="domain" description="ATP-grasp" evidence="18">
    <location>
        <begin position="99"/>
        <end position="293"/>
    </location>
</feature>
<dbReference type="PIRSF" id="PIRSF039102">
    <property type="entry name" value="Ddl/VanB"/>
    <property type="match status" value="1"/>
</dbReference>
<dbReference type="Gene3D" id="3.30.1490.20">
    <property type="entry name" value="ATP-grasp fold, A domain"/>
    <property type="match status" value="1"/>
</dbReference>
<dbReference type="GO" id="GO:0008360">
    <property type="term" value="P:regulation of cell shape"/>
    <property type="evidence" value="ECO:0007669"/>
    <property type="project" value="UniProtKB-KW"/>
</dbReference>
<comment type="pathway">
    <text evidence="14">Cell wall biogenesis; peptidoglycan biosynthesis.</text>
</comment>
<proteinExistence type="inferred from homology"/>
<evidence type="ECO:0000256" key="8">
    <source>
        <dbReference type="ARBA" id="ARBA00022840"/>
    </source>
</evidence>
<sequence length="306" mass="32996">MRVGVIMGGTSSERDISLLTGQEMIANLDKRKYEVVPIELNSKRDLIDKSDGIDVALLALHGKYGEDGTVQGTLESLGIPYTGCGVLASSVCMDKDMSKRLMRQAGVLTGDWLQVNRMQDLSSAAVQHLTYPVVVKPNSGGSSIGTQIVHDPSSLPAAVEAALAWDDSVMIEQYIEGEEITCAIVDGKMLPVISIHANAAFFDYAAKYDDNGADEQVVHLPSELHQRVEAAALTCYNVLKCSVYARVDMLIREGVPYVLEVNTLPGLTRNSLLPKSAAAAGISFAKLLDTIIDLSLKERSGELSRI</sequence>
<keyword evidence="11 14" id="KW-0573">Peptidoglycan synthesis</keyword>
<dbReference type="PANTHER" id="PTHR23132">
    <property type="entry name" value="D-ALANINE--D-ALANINE LIGASE"/>
    <property type="match status" value="1"/>
</dbReference>
<dbReference type="PROSITE" id="PS00844">
    <property type="entry name" value="DALA_DALA_LIGASE_2"/>
    <property type="match status" value="1"/>
</dbReference>
<dbReference type="InterPro" id="IPR011761">
    <property type="entry name" value="ATP-grasp"/>
</dbReference>
<protein>
    <recommendedName>
        <fullName evidence="14">D-alanine--D-alanine ligase</fullName>
        <ecNumber evidence="14">6.3.2.4</ecNumber>
    </recommendedName>
    <alternativeName>
        <fullName evidence="14">D-Ala-D-Ala ligase</fullName>
    </alternativeName>
    <alternativeName>
        <fullName evidence="14">D-alanylalanine synthetase</fullName>
    </alternativeName>
</protein>
<keyword evidence="6 16" id="KW-0479">Metal-binding</keyword>
<dbReference type="InterPro" id="IPR016185">
    <property type="entry name" value="PreATP-grasp_dom_sf"/>
</dbReference>
<dbReference type="HAMAP" id="MF_00047">
    <property type="entry name" value="Dala_Dala_lig"/>
    <property type="match status" value="1"/>
</dbReference>
<evidence type="ECO:0000256" key="5">
    <source>
        <dbReference type="ARBA" id="ARBA00022598"/>
    </source>
</evidence>
<comment type="cofactor">
    <cofactor evidence="16">
        <name>Mg(2+)</name>
        <dbReference type="ChEBI" id="CHEBI:18420"/>
    </cofactor>
    <cofactor evidence="16">
        <name>Mn(2+)</name>
        <dbReference type="ChEBI" id="CHEBI:29035"/>
    </cofactor>
    <text evidence="16">Binds 2 magnesium or manganese ions per subunit.</text>
</comment>
<dbReference type="PANTHER" id="PTHR23132:SF23">
    <property type="entry name" value="D-ALANINE--D-ALANINE LIGASE B"/>
    <property type="match status" value="1"/>
</dbReference>
<evidence type="ECO:0000256" key="11">
    <source>
        <dbReference type="ARBA" id="ARBA00022984"/>
    </source>
</evidence>
<dbReference type="PROSITE" id="PS50975">
    <property type="entry name" value="ATP_GRASP"/>
    <property type="match status" value="1"/>
</dbReference>
<keyword evidence="7 17" id="KW-0547">Nucleotide-binding</keyword>
<dbReference type="InterPro" id="IPR000291">
    <property type="entry name" value="D-Ala_lig_Van_CS"/>
</dbReference>
<evidence type="ECO:0000256" key="6">
    <source>
        <dbReference type="ARBA" id="ARBA00022723"/>
    </source>
</evidence>
<comment type="subcellular location">
    <subcellularLocation>
        <location evidence="2 14">Cytoplasm</location>
    </subcellularLocation>
</comment>
<evidence type="ECO:0000256" key="1">
    <source>
        <dbReference type="ARBA" id="ARBA00001936"/>
    </source>
</evidence>
<evidence type="ECO:0000256" key="13">
    <source>
        <dbReference type="ARBA" id="ARBA00023316"/>
    </source>
</evidence>
<feature type="binding site" evidence="16">
    <location>
        <position position="260"/>
    </location>
    <ligand>
        <name>Mg(2+)</name>
        <dbReference type="ChEBI" id="CHEBI:18420"/>
        <label>1</label>
    </ligand>
</feature>
<reference evidence="19 20" key="1">
    <citation type="journal article" date="2019" name="J. Ind. Microbiol. Biotechnol.">
        <title>Paenibacillus amylolyticus 27C64 has a diverse set of carbohydrate-active enzymes and complete pectin deconstruction system.</title>
        <authorList>
            <person name="Keggi C."/>
            <person name="Doran-Peterson J."/>
        </authorList>
    </citation>
    <scope>NUCLEOTIDE SEQUENCE [LARGE SCALE GENOMIC DNA]</scope>
    <source>
        <strain evidence="19 20">27C64</strain>
    </source>
</reference>
<name>A0A5M9WR78_PAEAM</name>
<dbReference type="InterPro" id="IPR011095">
    <property type="entry name" value="Dala_Dala_lig_C"/>
</dbReference>
<dbReference type="GO" id="GO:0005737">
    <property type="term" value="C:cytoplasm"/>
    <property type="evidence" value="ECO:0007669"/>
    <property type="project" value="UniProtKB-SubCell"/>
</dbReference>
<dbReference type="OrthoDB" id="9813261at2"/>
<evidence type="ECO:0000313" key="20">
    <source>
        <dbReference type="Proteomes" id="UP000323664"/>
    </source>
</evidence>
<dbReference type="EC" id="6.3.2.4" evidence="14"/>
<comment type="catalytic activity">
    <reaction evidence="14">
        <text>2 D-alanine + ATP = D-alanyl-D-alanine + ADP + phosphate + H(+)</text>
        <dbReference type="Rhea" id="RHEA:11224"/>
        <dbReference type="ChEBI" id="CHEBI:15378"/>
        <dbReference type="ChEBI" id="CHEBI:30616"/>
        <dbReference type="ChEBI" id="CHEBI:43474"/>
        <dbReference type="ChEBI" id="CHEBI:57416"/>
        <dbReference type="ChEBI" id="CHEBI:57822"/>
        <dbReference type="ChEBI" id="CHEBI:456216"/>
        <dbReference type="EC" id="6.3.2.4"/>
    </reaction>
</comment>
<accession>A0A5M9WR78</accession>
<feature type="active site" evidence="15">
    <location>
        <position position="142"/>
    </location>
</feature>
<dbReference type="SUPFAM" id="SSF56059">
    <property type="entry name" value="Glutathione synthetase ATP-binding domain-like"/>
    <property type="match status" value="1"/>
</dbReference>